<dbReference type="OrthoDB" id="3041657at2759"/>
<gene>
    <name evidence="2" type="ORF">CVT24_013368</name>
</gene>
<evidence type="ECO:0000313" key="3">
    <source>
        <dbReference type="Proteomes" id="UP000284842"/>
    </source>
</evidence>
<proteinExistence type="predicted"/>
<keyword evidence="3" id="KW-1185">Reference proteome</keyword>
<organism evidence="2 3">
    <name type="scientific">Panaeolus cyanescens</name>
    <dbReference type="NCBI Taxonomy" id="181874"/>
    <lineage>
        <taxon>Eukaryota</taxon>
        <taxon>Fungi</taxon>
        <taxon>Dikarya</taxon>
        <taxon>Basidiomycota</taxon>
        <taxon>Agaricomycotina</taxon>
        <taxon>Agaricomycetes</taxon>
        <taxon>Agaricomycetidae</taxon>
        <taxon>Agaricales</taxon>
        <taxon>Agaricineae</taxon>
        <taxon>Galeropsidaceae</taxon>
        <taxon>Panaeolus</taxon>
    </lineage>
</organism>
<dbReference type="EMBL" id="NHTK01000968">
    <property type="protein sequence ID" value="PPR04263.1"/>
    <property type="molecule type" value="Genomic_DNA"/>
</dbReference>
<evidence type="ECO:0000256" key="1">
    <source>
        <dbReference type="SAM" id="MobiDB-lite"/>
    </source>
</evidence>
<sequence>MSPPPPPPPPPIKLPFELELFTSLDTPTSSNSSIASYEGKRHLAGAEVFLTGIANAQMKEEYGYKWKGKGKENRVMEAKKTDTSTMSAIARVGLNRSARLVLDIIAIAQRADKHRMQCREIADTAFQLVNAIEAGVEYKVVDVSNVLRDHVERLNRDLEVIISTLRPYAISASWWTRIRTTPTPHNRPSSSNAHLNVNAGASTSSVPLSPFEKCLSILRSRTELYALLISCCLSQSERRDQLRARYCQLTGGPLRVESGGMDRIKKESAAGPYTGIHVADDGNLNVKVAKGLRKEEKAKKVKKARVQEAVTIDEARSQIEGEQPFITIRPPTPPLGMKKDGMGTASKLKRQRGILKHAHARFHTTIGGLPVLQPQPKSQAKSRTALQESTYITPHIHARYPTFPPPPPLSGDYSQSRKHGSALKSSDQARFIRSRSQNASSLPIHVTHTTSMGQGGQWNHVNPKLAPVFGRSKFYGYGHGHASGYAPRV</sequence>
<dbReference type="CDD" id="cd21037">
    <property type="entry name" value="MLKL_NTD"/>
    <property type="match status" value="1"/>
</dbReference>
<comment type="caution">
    <text evidence="2">The sequence shown here is derived from an EMBL/GenBank/DDBJ whole genome shotgun (WGS) entry which is preliminary data.</text>
</comment>
<protein>
    <submittedName>
        <fullName evidence="2">Uncharacterized protein</fullName>
    </submittedName>
</protein>
<dbReference type="InterPro" id="IPR059179">
    <property type="entry name" value="MLKL-like_MCAfunc"/>
</dbReference>
<feature type="region of interest" description="Disordered" evidence="1">
    <location>
        <begin position="397"/>
        <end position="458"/>
    </location>
</feature>
<reference evidence="2 3" key="1">
    <citation type="journal article" date="2018" name="Evol. Lett.">
        <title>Horizontal gene cluster transfer increased hallucinogenic mushroom diversity.</title>
        <authorList>
            <person name="Reynolds H.T."/>
            <person name="Vijayakumar V."/>
            <person name="Gluck-Thaler E."/>
            <person name="Korotkin H.B."/>
            <person name="Matheny P.B."/>
            <person name="Slot J.C."/>
        </authorList>
    </citation>
    <scope>NUCLEOTIDE SEQUENCE [LARGE SCALE GENOMIC DNA]</scope>
    <source>
        <strain evidence="2 3">2629</strain>
    </source>
</reference>
<accession>A0A409YMF9</accession>
<dbReference type="AlphaFoldDB" id="A0A409YMF9"/>
<evidence type="ECO:0000313" key="2">
    <source>
        <dbReference type="EMBL" id="PPR04263.1"/>
    </source>
</evidence>
<dbReference type="InParanoid" id="A0A409YMF9"/>
<name>A0A409YMF9_9AGAR</name>
<dbReference type="Proteomes" id="UP000284842">
    <property type="component" value="Unassembled WGS sequence"/>
</dbReference>
<feature type="compositionally biased region" description="Polar residues" evidence="1">
    <location>
        <begin position="423"/>
        <end position="458"/>
    </location>
</feature>